<proteinExistence type="predicted"/>
<dbReference type="EMBL" id="JAEVHI010000005">
    <property type="protein sequence ID" value="KAG5290428.1"/>
    <property type="molecule type" value="Genomic_DNA"/>
</dbReference>
<sequence length="68" mass="7632">MSTILTTPYSRVPFLTLSYGMARRLAFFLPTNVLPMEVGGMTPTSLQRPDRGWKLRNVKRGKDGGMSK</sequence>
<feature type="region of interest" description="Disordered" evidence="1">
    <location>
        <begin position="42"/>
        <end position="68"/>
    </location>
</feature>
<evidence type="ECO:0000313" key="3">
    <source>
        <dbReference type="Proteomes" id="UP000670092"/>
    </source>
</evidence>
<reference evidence="2 3" key="1">
    <citation type="submission" date="2021-01" db="EMBL/GenBank/DDBJ databases">
        <title>Chromosome-level genome assembly of a human fungal pathogen reveals clustering of transcriptionally co-regulated genes.</title>
        <authorList>
            <person name="Voorhies M."/>
            <person name="Cohen S."/>
            <person name="Shea T.P."/>
            <person name="Petrus S."/>
            <person name="Munoz J.F."/>
            <person name="Poplawski S."/>
            <person name="Goldman W.E."/>
            <person name="Michael T."/>
            <person name="Cuomo C.A."/>
            <person name="Sil A."/>
            <person name="Beyhan S."/>
        </authorList>
    </citation>
    <scope>NUCLEOTIDE SEQUENCE [LARGE SCALE GENOMIC DNA]</scope>
    <source>
        <strain evidence="2 3">G184AR</strain>
    </source>
</reference>
<dbReference type="Proteomes" id="UP000670092">
    <property type="component" value="Unassembled WGS sequence"/>
</dbReference>
<evidence type="ECO:0000313" key="2">
    <source>
        <dbReference type="EMBL" id="KAG5290428.1"/>
    </source>
</evidence>
<dbReference type="AlphaFoldDB" id="A0A8H7YJ60"/>
<gene>
    <name evidence="2" type="ORF">I7I52_07445</name>
</gene>
<name>A0A8H7YJ60_AJECA</name>
<evidence type="ECO:0000256" key="1">
    <source>
        <dbReference type="SAM" id="MobiDB-lite"/>
    </source>
</evidence>
<organism evidence="2 3">
    <name type="scientific">Ajellomyces capsulatus</name>
    <name type="common">Darling's disease fungus</name>
    <name type="synonym">Histoplasma capsulatum</name>
    <dbReference type="NCBI Taxonomy" id="5037"/>
    <lineage>
        <taxon>Eukaryota</taxon>
        <taxon>Fungi</taxon>
        <taxon>Dikarya</taxon>
        <taxon>Ascomycota</taxon>
        <taxon>Pezizomycotina</taxon>
        <taxon>Eurotiomycetes</taxon>
        <taxon>Eurotiomycetidae</taxon>
        <taxon>Onygenales</taxon>
        <taxon>Ajellomycetaceae</taxon>
        <taxon>Histoplasma</taxon>
    </lineage>
</organism>
<protein>
    <submittedName>
        <fullName evidence="2">DUF2410 superfamily domain-containing protein</fullName>
    </submittedName>
</protein>
<dbReference type="VEuPathDB" id="FungiDB:I7I52_07445"/>
<comment type="caution">
    <text evidence="2">The sequence shown here is derived from an EMBL/GenBank/DDBJ whole genome shotgun (WGS) entry which is preliminary data.</text>
</comment>
<accession>A0A8H7YJ60</accession>